<gene>
    <name evidence="2" type="ORF">WJX74_001753</name>
</gene>
<evidence type="ECO:0000256" key="1">
    <source>
        <dbReference type="SAM" id="MobiDB-lite"/>
    </source>
</evidence>
<name>A0AAW1SFZ3_9CHLO</name>
<dbReference type="EMBL" id="JALJOS010000001">
    <property type="protein sequence ID" value="KAK9844383.1"/>
    <property type="molecule type" value="Genomic_DNA"/>
</dbReference>
<accession>A0AAW1SFZ3</accession>
<protein>
    <submittedName>
        <fullName evidence="2">Uncharacterized protein</fullName>
    </submittedName>
</protein>
<reference evidence="2 3" key="1">
    <citation type="journal article" date="2024" name="Nat. Commun.">
        <title>Phylogenomics reveals the evolutionary origins of lichenization in chlorophyte algae.</title>
        <authorList>
            <person name="Puginier C."/>
            <person name="Libourel C."/>
            <person name="Otte J."/>
            <person name="Skaloud P."/>
            <person name="Haon M."/>
            <person name="Grisel S."/>
            <person name="Petersen M."/>
            <person name="Berrin J.G."/>
            <person name="Delaux P.M."/>
            <person name="Dal Grande F."/>
            <person name="Keller J."/>
        </authorList>
    </citation>
    <scope>NUCLEOTIDE SEQUENCE [LARGE SCALE GENOMIC DNA]</scope>
    <source>
        <strain evidence="2 3">SAG 2145</strain>
    </source>
</reference>
<organism evidence="2 3">
    <name type="scientific">Apatococcus lobatus</name>
    <dbReference type="NCBI Taxonomy" id="904363"/>
    <lineage>
        <taxon>Eukaryota</taxon>
        <taxon>Viridiplantae</taxon>
        <taxon>Chlorophyta</taxon>
        <taxon>core chlorophytes</taxon>
        <taxon>Trebouxiophyceae</taxon>
        <taxon>Chlorellales</taxon>
        <taxon>Chlorellaceae</taxon>
        <taxon>Apatococcus</taxon>
    </lineage>
</organism>
<evidence type="ECO:0000313" key="2">
    <source>
        <dbReference type="EMBL" id="KAK9844383.1"/>
    </source>
</evidence>
<comment type="caution">
    <text evidence="2">The sequence shown here is derived from an EMBL/GenBank/DDBJ whole genome shotgun (WGS) entry which is preliminary data.</text>
</comment>
<feature type="region of interest" description="Disordered" evidence="1">
    <location>
        <begin position="18"/>
        <end position="42"/>
    </location>
</feature>
<sequence>MVDRGSFRRYARRCLPCEGGEEPGSPSPPVEEAEPAPDTALPGEVEGYLRTLSKNSRWRAKGLHARRFAGSSTAGFEFEVTADACQDLWRAQEGRCALSGEPLATDVGRGPEHKRARMWNASLDRIDSARNYSRDNVQLVCSAVNIMKSQLDMPDFTRFCRMVAARHPL</sequence>
<evidence type="ECO:0000313" key="3">
    <source>
        <dbReference type="Proteomes" id="UP001438707"/>
    </source>
</evidence>
<dbReference type="AlphaFoldDB" id="A0AAW1SFZ3"/>
<proteinExistence type="predicted"/>
<dbReference type="Proteomes" id="UP001438707">
    <property type="component" value="Unassembled WGS sequence"/>
</dbReference>
<dbReference type="Gene3D" id="3.30.40.220">
    <property type="match status" value="1"/>
</dbReference>
<keyword evidence="3" id="KW-1185">Reference proteome</keyword>